<dbReference type="InterPro" id="IPR006121">
    <property type="entry name" value="HMA_dom"/>
</dbReference>
<sequence>MENTEAKTEVLQLTVEGMSCQEGCANGIDNMLRQQDGIIKSKTMFDSSSSEIHYDKSKISEKQVIALIEKRGFKVKTKEDSK</sequence>
<evidence type="ECO:0000256" key="1">
    <source>
        <dbReference type="ARBA" id="ARBA00022723"/>
    </source>
</evidence>
<dbReference type="CDD" id="cd00371">
    <property type="entry name" value="HMA"/>
    <property type="match status" value="1"/>
</dbReference>
<dbReference type="PANTHER" id="PTHR46594:SF4">
    <property type="entry name" value="P-TYPE CATION-TRANSPORTING ATPASE"/>
    <property type="match status" value="1"/>
</dbReference>
<dbReference type="Gene3D" id="3.30.70.100">
    <property type="match status" value="1"/>
</dbReference>
<evidence type="ECO:0000313" key="3">
    <source>
        <dbReference type="EMBL" id="GGF43683.1"/>
    </source>
</evidence>
<protein>
    <recommendedName>
        <fullName evidence="2">HMA domain-containing protein</fullName>
    </recommendedName>
</protein>
<comment type="caution">
    <text evidence="3">The sequence shown here is derived from an EMBL/GenBank/DDBJ whole genome shotgun (WGS) entry which is preliminary data.</text>
</comment>
<evidence type="ECO:0000259" key="2">
    <source>
        <dbReference type="PROSITE" id="PS50846"/>
    </source>
</evidence>
<feature type="domain" description="HMA" evidence="2">
    <location>
        <begin position="9"/>
        <end position="76"/>
    </location>
</feature>
<name>A0ABQ1V8Q6_9BACT</name>
<dbReference type="InterPro" id="IPR036163">
    <property type="entry name" value="HMA_dom_sf"/>
</dbReference>
<gene>
    <name evidence="3" type="ORF">GCM10011339_35230</name>
</gene>
<evidence type="ECO:0000313" key="4">
    <source>
        <dbReference type="Proteomes" id="UP000647339"/>
    </source>
</evidence>
<keyword evidence="1" id="KW-0479">Metal-binding</keyword>
<dbReference type="PANTHER" id="PTHR46594">
    <property type="entry name" value="P-TYPE CATION-TRANSPORTING ATPASE"/>
    <property type="match status" value="1"/>
</dbReference>
<dbReference type="Proteomes" id="UP000647339">
    <property type="component" value="Unassembled WGS sequence"/>
</dbReference>
<keyword evidence="4" id="KW-1185">Reference proteome</keyword>
<proteinExistence type="predicted"/>
<reference evidence="4" key="1">
    <citation type="journal article" date="2019" name="Int. J. Syst. Evol. Microbiol.">
        <title>The Global Catalogue of Microorganisms (GCM) 10K type strain sequencing project: providing services to taxonomists for standard genome sequencing and annotation.</title>
        <authorList>
            <consortium name="The Broad Institute Genomics Platform"/>
            <consortium name="The Broad Institute Genome Sequencing Center for Infectious Disease"/>
            <person name="Wu L."/>
            <person name="Ma J."/>
        </authorList>
    </citation>
    <scope>NUCLEOTIDE SEQUENCE [LARGE SCALE GENOMIC DNA]</scope>
    <source>
        <strain evidence="4">CGMCC 1.15407</strain>
    </source>
</reference>
<accession>A0ABQ1V8Q6</accession>
<organism evidence="3 4">
    <name type="scientific">Echinicola rosea</name>
    <dbReference type="NCBI Taxonomy" id="1807691"/>
    <lineage>
        <taxon>Bacteria</taxon>
        <taxon>Pseudomonadati</taxon>
        <taxon>Bacteroidota</taxon>
        <taxon>Cytophagia</taxon>
        <taxon>Cytophagales</taxon>
        <taxon>Cyclobacteriaceae</taxon>
        <taxon>Echinicola</taxon>
    </lineage>
</organism>
<dbReference type="SUPFAM" id="SSF55008">
    <property type="entry name" value="HMA, heavy metal-associated domain"/>
    <property type="match status" value="1"/>
</dbReference>
<dbReference type="EMBL" id="BMIU01000020">
    <property type="protein sequence ID" value="GGF43683.1"/>
    <property type="molecule type" value="Genomic_DNA"/>
</dbReference>
<dbReference type="PROSITE" id="PS50846">
    <property type="entry name" value="HMA_2"/>
    <property type="match status" value="1"/>
</dbReference>